<dbReference type="OrthoDB" id="291914at2"/>
<accession>A0A2S8FBV1</accession>
<reference evidence="4 5" key="1">
    <citation type="submission" date="2018-02" db="EMBL/GenBank/DDBJ databases">
        <title>Comparative genomes isolates from brazilian mangrove.</title>
        <authorList>
            <person name="Araujo J.E."/>
            <person name="Taketani R.G."/>
            <person name="Silva M.C.P."/>
            <person name="Loureco M.V."/>
            <person name="Andreote F.D."/>
        </authorList>
    </citation>
    <scope>NUCLEOTIDE SEQUENCE [LARGE SCALE GENOMIC DNA]</scope>
    <source>
        <strain evidence="4 5">Hex-1 MGV</strain>
    </source>
</reference>
<dbReference type="Proteomes" id="UP000238322">
    <property type="component" value="Unassembled WGS sequence"/>
</dbReference>
<gene>
    <name evidence="4" type="ORF">C5Y83_26635</name>
</gene>
<feature type="domain" description="EF-hand" evidence="3">
    <location>
        <begin position="234"/>
        <end position="269"/>
    </location>
</feature>
<dbReference type="InterPro" id="IPR018247">
    <property type="entry name" value="EF_Hand_1_Ca_BS"/>
</dbReference>
<dbReference type="EMBL" id="PUHY01000015">
    <property type="protein sequence ID" value="PQO29635.1"/>
    <property type="molecule type" value="Genomic_DNA"/>
</dbReference>
<comment type="caution">
    <text evidence="4">The sequence shown here is derived from an EMBL/GenBank/DDBJ whole genome shotgun (WGS) entry which is preliminary data.</text>
</comment>
<dbReference type="SMART" id="SM00054">
    <property type="entry name" value="EFh"/>
    <property type="match status" value="3"/>
</dbReference>
<protein>
    <recommendedName>
        <fullName evidence="3">EF-hand domain-containing protein</fullName>
    </recommendedName>
</protein>
<feature type="domain" description="EF-hand" evidence="3">
    <location>
        <begin position="102"/>
        <end position="137"/>
    </location>
</feature>
<dbReference type="InterPro" id="IPR002048">
    <property type="entry name" value="EF_hand_dom"/>
</dbReference>
<organism evidence="4 5">
    <name type="scientific">Blastopirellula marina</name>
    <dbReference type="NCBI Taxonomy" id="124"/>
    <lineage>
        <taxon>Bacteria</taxon>
        <taxon>Pseudomonadati</taxon>
        <taxon>Planctomycetota</taxon>
        <taxon>Planctomycetia</taxon>
        <taxon>Pirellulales</taxon>
        <taxon>Pirellulaceae</taxon>
        <taxon>Blastopirellula</taxon>
    </lineage>
</organism>
<dbReference type="GO" id="GO:0005509">
    <property type="term" value="F:calcium ion binding"/>
    <property type="evidence" value="ECO:0007669"/>
    <property type="project" value="InterPro"/>
</dbReference>
<name>A0A2S8FBV1_9BACT</name>
<dbReference type="SUPFAM" id="SSF47473">
    <property type="entry name" value="EF-hand"/>
    <property type="match status" value="1"/>
</dbReference>
<dbReference type="RefSeq" id="WP_105332829.1">
    <property type="nucleotide sequence ID" value="NZ_PUHY01000015.1"/>
</dbReference>
<feature type="region of interest" description="Disordered" evidence="1">
    <location>
        <begin position="477"/>
        <end position="529"/>
    </location>
</feature>
<dbReference type="InterPro" id="IPR011992">
    <property type="entry name" value="EF-hand-dom_pair"/>
</dbReference>
<keyword evidence="2" id="KW-0732">Signal</keyword>
<dbReference type="PROSITE" id="PS00018">
    <property type="entry name" value="EF_HAND_1"/>
    <property type="match status" value="3"/>
</dbReference>
<dbReference type="Gene3D" id="1.10.238.10">
    <property type="entry name" value="EF-hand"/>
    <property type="match status" value="2"/>
</dbReference>
<evidence type="ECO:0000313" key="4">
    <source>
        <dbReference type="EMBL" id="PQO29635.1"/>
    </source>
</evidence>
<evidence type="ECO:0000256" key="2">
    <source>
        <dbReference type="SAM" id="SignalP"/>
    </source>
</evidence>
<dbReference type="AlphaFoldDB" id="A0A2S8FBV1"/>
<sequence length="575" mass="62525">MNARLCPFIITLCLFCYTNVCWAQVGELTTTSIRGYLEDFQKADTDGSGLLEQDELTAYLAPFPEAMKQLLANLATDDQGVSSNRIMQAATHFKRLKGYDPRSEPDQKSAFARWDSNNDGKLSQDELTIVLPAGLRDSLLKRFGDQDAVVFSEYLDAFGNYVRSSEVQQSPESIAIESGLSSASSAATPEPLRQKIAAFLAVTDAKEKSVAVTDVVEAADDVTTETPTSTAIAMSSDEHRDYFQHFDEDANGVLEGDEIDSLPQMLRLRFVQGRQAEPGAQVTLKQFQDAMSWLQKTAITARQRQAEEDRFKDYRRKLVGMLNAESSEDPATATTDGPVEEVREMVAVEEAPEATSVQVEFILLSRKSAKLPTQPFSEEVLSVAGKAGPSLSARLLPWLADEKNQSVQLKDYFLVTVSPVAPALVQRGGREPFVQGSSSRGGVSYSTNDIGTMVQVAKASVGDMLSIQFEKSFVEASATEAKSEEPESDAEQPAPNSQASSVRDRQPGPDAARGRSGFGTPFGGTVEQVTPPSIITMSVNGNLTMSPGTPVVFSESGQYRGDLYEETLILVEIKP</sequence>
<evidence type="ECO:0000259" key="3">
    <source>
        <dbReference type="PROSITE" id="PS50222"/>
    </source>
</evidence>
<evidence type="ECO:0000313" key="5">
    <source>
        <dbReference type="Proteomes" id="UP000238322"/>
    </source>
</evidence>
<dbReference type="PROSITE" id="PS50222">
    <property type="entry name" value="EF_HAND_2"/>
    <property type="match status" value="3"/>
</dbReference>
<feature type="signal peptide" evidence="2">
    <location>
        <begin position="1"/>
        <end position="23"/>
    </location>
</feature>
<evidence type="ECO:0000256" key="1">
    <source>
        <dbReference type="SAM" id="MobiDB-lite"/>
    </source>
</evidence>
<feature type="domain" description="EF-hand" evidence="3">
    <location>
        <begin position="31"/>
        <end position="66"/>
    </location>
</feature>
<feature type="chain" id="PRO_5015733625" description="EF-hand domain-containing protein" evidence="2">
    <location>
        <begin position="24"/>
        <end position="575"/>
    </location>
</feature>
<dbReference type="Pfam" id="PF13202">
    <property type="entry name" value="EF-hand_5"/>
    <property type="match status" value="2"/>
</dbReference>
<proteinExistence type="predicted"/>